<dbReference type="GO" id="GO:0003677">
    <property type="term" value="F:DNA binding"/>
    <property type="evidence" value="ECO:0007669"/>
    <property type="project" value="InterPro"/>
</dbReference>
<dbReference type="InterPro" id="IPR051537">
    <property type="entry name" value="DNA_Adenine_Mtase"/>
</dbReference>
<dbReference type="Proteomes" id="UP000705508">
    <property type="component" value="Unassembled WGS sequence"/>
</dbReference>
<evidence type="ECO:0000313" key="10">
    <source>
        <dbReference type="Proteomes" id="UP000705508"/>
    </source>
</evidence>
<evidence type="ECO:0000256" key="5">
    <source>
        <dbReference type="ARBA" id="ARBA00022747"/>
    </source>
</evidence>
<protein>
    <recommendedName>
        <fullName evidence="1">site-specific DNA-methyltransferase (adenine-specific)</fullName>
        <ecNumber evidence="1">2.1.1.72</ecNumber>
    </recommendedName>
</protein>
<evidence type="ECO:0000256" key="1">
    <source>
        <dbReference type="ARBA" id="ARBA00011900"/>
    </source>
</evidence>
<evidence type="ECO:0000259" key="8">
    <source>
        <dbReference type="Pfam" id="PF12161"/>
    </source>
</evidence>
<feature type="domain" description="DNA methylase adenine-specific" evidence="7">
    <location>
        <begin position="172"/>
        <end position="497"/>
    </location>
</feature>
<sequence>MNQSTYNALKSFIWGIANDCLVDVYDVGDYRKVILPMLVIRRFDAVLEPKHEEVVAAKKRFEEDGVTVDIDPALCGIAGQAFVNKSDFTLRDLRSRTNQQQLRKDFIDYLDGFSKNVQEIINKFHFRDQIPRLSEQDRLGLLIEKFVDPSINLSNKPVLNEDGSEKLEALDNHTMGTLFEEVIRMFNEQTNVTDAGRHFTPRDIIELMADLAFIPIQDKIQSTTYRIYDGACGTGGMLTVGESCIQNLAERRGKKVSINLFGQENFDETYAIACADMLLKGEGTQVNNIFFGSTISNDGFPKDEFDFMLSNPPFGTSWKAELKAWGDIKKDEITDPRFIIDYDGNPEYSLIPDIGDPQMLFLANNISKMKRNTDLGSRIIEVHNSSSISNGSAGSGSSNLRRYIIENDMLEAIVALPENMFYNTGISTFLWVVTNHKEERRKGYIQLIDASSLKKPLRKNVGEKNSEISPEIRRQIINLYLDYKDADSNFSKIFSNKEFGYYSVDIQRPLRLRVNLDSERITALKENSKDKELMNLIAIYLEKGHADKCLDFNLFMQDIERLAKAKNVKLTVKRKKAIRDFLTEINENAEPVLDSKGKPEPDKNLKDTEQIPLLYEGGVECYWENEIKPYVPDSWIDKKTISIGYELSFTKYFYKPLELRTPEEIVSDIQKVESNTDGLLASIIGGVKNA</sequence>
<dbReference type="InterPro" id="IPR029063">
    <property type="entry name" value="SAM-dependent_MTases_sf"/>
</dbReference>
<dbReference type="EC" id="2.1.1.72" evidence="1"/>
<name>A0A939BGJ5_9CLOT</name>
<evidence type="ECO:0000256" key="6">
    <source>
        <dbReference type="ARBA" id="ARBA00047942"/>
    </source>
</evidence>
<dbReference type="InterPro" id="IPR022749">
    <property type="entry name" value="D12N6_MeTrfase_N"/>
</dbReference>
<dbReference type="GO" id="GO:0032259">
    <property type="term" value="P:methylation"/>
    <property type="evidence" value="ECO:0007669"/>
    <property type="project" value="UniProtKB-KW"/>
</dbReference>
<reference evidence="9" key="1">
    <citation type="submission" date="2020-08" db="EMBL/GenBank/DDBJ databases">
        <authorList>
            <person name="Cejkova D."/>
            <person name="Kubasova T."/>
            <person name="Jahodarova E."/>
            <person name="Rychlik I."/>
        </authorList>
    </citation>
    <scope>NUCLEOTIDE SEQUENCE</scope>
    <source>
        <strain evidence="9">An582</strain>
    </source>
</reference>
<dbReference type="SUPFAM" id="SSF53335">
    <property type="entry name" value="S-adenosyl-L-methionine-dependent methyltransferases"/>
    <property type="match status" value="1"/>
</dbReference>
<dbReference type="InterPro" id="IPR003356">
    <property type="entry name" value="DNA_methylase_A-5"/>
</dbReference>
<dbReference type="PANTHER" id="PTHR42933">
    <property type="entry name" value="SLR6095 PROTEIN"/>
    <property type="match status" value="1"/>
</dbReference>
<accession>A0A939BGJ5</accession>
<dbReference type="PANTHER" id="PTHR42933:SF3">
    <property type="entry name" value="TYPE I RESTRICTION ENZYME MJAVIII METHYLASE SUBUNIT"/>
    <property type="match status" value="1"/>
</dbReference>
<dbReference type="Gene3D" id="3.40.50.150">
    <property type="entry name" value="Vaccinia Virus protein VP39"/>
    <property type="match status" value="1"/>
</dbReference>
<keyword evidence="3" id="KW-0808">Transferase</keyword>
<gene>
    <name evidence="9" type="ORF">H6A20_12400</name>
</gene>
<dbReference type="PROSITE" id="PS00092">
    <property type="entry name" value="N6_MTASE"/>
    <property type="match status" value="1"/>
</dbReference>
<evidence type="ECO:0000313" key="9">
    <source>
        <dbReference type="EMBL" id="MBM6949432.1"/>
    </source>
</evidence>
<keyword evidence="2 9" id="KW-0489">Methyltransferase</keyword>
<dbReference type="Pfam" id="PF12161">
    <property type="entry name" value="HsdM_N"/>
    <property type="match status" value="1"/>
</dbReference>
<evidence type="ECO:0000256" key="3">
    <source>
        <dbReference type="ARBA" id="ARBA00022679"/>
    </source>
</evidence>
<comment type="caution">
    <text evidence="9">The sequence shown here is derived from an EMBL/GenBank/DDBJ whole genome shotgun (WGS) entry which is preliminary data.</text>
</comment>
<dbReference type="InterPro" id="IPR002052">
    <property type="entry name" value="DNA_methylase_N6_adenine_CS"/>
</dbReference>
<keyword evidence="4" id="KW-0949">S-adenosyl-L-methionine</keyword>
<dbReference type="GO" id="GO:0009007">
    <property type="term" value="F:site-specific DNA-methyltransferase (adenine-specific) activity"/>
    <property type="evidence" value="ECO:0007669"/>
    <property type="project" value="UniProtKB-EC"/>
</dbReference>
<dbReference type="GO" id="GO:0009307">
    <property type="term" value="P:DNA restriction-modification system"/>
    <property type="evidence" value="ECO:0007669"/>
    <property type="project" value="UniProtKB-KW"/>
</dbReference>
<feature type="domain" description="N6 adenine-specific DNA methyltransferase N-terminal" evidence="8">
    <location>
        <begin position="9"/>
        <end position="146"/>
    </location>
</feature>
<comment type="catalytic activity">
    <reaction evidence="6">
        <text>a 2'-deoxyadenosine in DNA + S-adenosyl-L-methionine = an N(6)-methyl-2'-deoxyadenosine in DNA + S-adenosyl-L-homocysteine + H(+)</text>
        <dbReference type="Rhea" id="RHEA:15197"/>
        <dbReference type="Rhea" id="RHEA-COMP:12418"/>
        <dbReference type="Rhea" id="RHEA-COMP:12419"/>
        <dbReference type="ChEBI" id="CHEBI:15378"/>
        <dbReference type="ChEBI" id="CHEBI:57856"/>
        <dbReference type="ChEBI" id="CHEBI:59789"/>
        <dbReference type="ChEBI" id="CHEBI:90615"/>
        <dbReference type="ChEBI" id="CHEBI:90616"/>
        <dbReference type="EC" id="2.1.1.72"/>
    </reaction>
</comment>
<evidence type="ECO:0000256" key="4">
    <source>
        <dbReference type="ARBA" id="ARBA00022691"/>
    </source>
</evidence>
<proteinExistence type="predicted"/>
<dbReference type="EMBL" id="JACJKS010000028">
    <property type="protein sequence ID" value="MBM6949432.1"/>
    <property type="molecule type" value="Genomic_DNA"/>
</dbReference>
<dbReference type="AlphaFoldDB" id="A0A939BGJ5"/>
<keyword evidence="5" id="KW-0680">Restriction system</keyword>
<organism evidence="9 10">
    <name type="scientific">Mordavella massiliensis</name>
    <dbReference type="NCBI Taxonomy" id="1871024"/>
    <lineage>
        <taxon>Bacteria</taxon>
        <taxon>Bacillati</taxon>
        <taxon>Bacillota</taxon>
        <taxon>Clostridia</taxon>
        <taxon>Eubacteriales</taxon>
        <taxon>Clostridiaceae</taxon>
        <taxon>Mordavella</taxon>
    </lineage>
</organism>
<dbReference type="Pfam" id="PF02384">
    <property type="entry name" value="N6_Mtase"/>
    <property type="match status" value="1"/>
</dbReference>
<dbReference type="PRINTS" id="PR00507">
    <property type="entry name" value="N12N6MTFRASE"/>
</dbReference>
<evidence type="ECO:0000259" key="7">
    <source>
        <dbReference type="Pfam" id="PF02384"/>
    </source>
</evidence>
<reference evidence="9" key="2">
    <citation type="journal article" date="2021" name="Sci. Rep.">
        <title>The distribution of antibiotic resistance genes in chicken gut microbiota commensals.</title>
        <authorList>
            <person name="Juricova H."/>
            <person name="Matiasovicova J."/>
            <person name="Kubasova T."/>
            <person name="Cejkova D."/>
            <person name="Rychlik I."/>
        </authorList>
    </citation>
    <scope>NUCLEOTIDE SEQUENCE</scope>
    <source>
        <strain evidence="9">An582</strain>
    </source>
</reference>
<evidence type="ECO:0000256" key="2">
    <source>
        <dbReference type="ARBA" id="ARBA00022603"/>
    </source>
</evidence>
<dbReference type="GO" id="GO:0008170">
    <property type="term" value="F:N-methyltransferase activity"/>
    <property type="evidence" value="ECO:0007669"/>
    <property type="project" value="InterPro"/>
</dbReference>